<dbReference type="InterPro" id="IPR029016">
    <property type="entry name" value="GAF-like_dom_sf"/>
</dbReference>
<feature type="domain" description="PAC" evidence="1">
    <location>
        <begin position="273"/>
        <end position="324"/>
    </location>
</feature>
<dbReference type="EMBL" id="BBPI01000037">
    <property type="protein sequence ID" value="GAM00816.1"/>
    <property type="molecule type" value="Genomic_DNA"/>
</dbReference>
<dbReference type="PANTHER" id="PTHR43102:SF2">
    <property type="entry name" value="GAF DOMAIN-CONTAINING PROTEIN"/>
    <property type="match status" value="1"/>
</dbReference>
<dbReference type="SUPFAM" id="SSF55781">
    <property type="entry name" value="GAF domain-like"/>
    <property type="match status" value="1"/>
</dbReference>
<gene>
    <name evidence="3" type="ORF">SP5_037_00080</name>
</gene>
<accession>A0A0A1W6T7</accession>
<comment type="caution">
    <text evidence="3">The sequence shown here is derived from an EMBL/GenBank/DDBJ whole genome shotgun (WGS) entry which is preliminary data.</text>
</comment>
<dbReference type="InterPro" id="IPR000160">
    <property type="entry name" value="GGDEF_dom"/>
</dbReference>
<sequence>MGYGSHIMMEAPLTIPAPFDEERRLATLQAHALLDSEPEAEFDALVSLAADMLGCPVAALTLADRDRFWVKSAIGDLPRQMPRNVAFCDHTIHSSDVTIVPDLSLDPRFAVNPFVTGEAGTRFYAGMPIRVPDLDGAPQAIGSLCVMDATPRSLSPAGEQTLRHLARLTEALIAARAIARRANAMAEFSDRQAADLRAKDRTVRQVERLAMIGSWRIILADGQAMWSEGVYRIHELPAGQPCTIDQGLSYYPPAAREVLRKTMAQTVRSGEPFDIELDFITALGRKRRVRVMGEREMLDGEPYGLVGMFQDVTERHALETQLRRNADTDALTLLANRAAFDRTLEAAIAESVGKGTALALVLIDLDGFKLINDTLGHPAGDEVLRIVGQRLRSDWLDGSFVARLGGDEFGLIVHDPALLADIDALRARIEGLLAITITIDKLTMSCAGTVAVTLRPEDCRTNRDFMHHADSRLYGAKRDRVGERRRGDRRRAN</sequence>
<evidence type="ECO:0000313" key="3">
    <source>
        <dbReference type="EMBL" id="GAM00816.1"/>
    </source>
</evidence>
<dbReference type="InterPro" id="IPR035965">
    <property type="entry name" value="PAS-like_dom_sf"/>
</dbReference>
<dbReference type="Pfam" id="PF01590">
    <property type="entry name" value="GAF"/>
    <property type="match status" value="1"/>
</dbReference>
<dbReference type="InterPro" id="IPR043128">
    <property type="entry name" value="Rev_trsase/Diguanyl_cyclase"/>
</dbReference>
<dbReference type="SMART" id="SM00065">
    <property type="entry name" value="GAF"/>
    <property type="match status" value="1"/>
</dbReference>
<dbReference type="SUPFAM" id="SSF55073">
    <property type="entry name" value="Nucleotide cyclase"/>
    <property type="match status" value="1"/>
</dbReference>
<dbReference type="Gene3D" id="3.30.70.270">
    <property type="match status" value="1"/>
</dbReference>
<dbReference type="CDD" id="cd01949">
    <property type="entry name" value="GGDEF"/>
    <property type="match status" value="1"/>
</dbReference>
<dbReference type="PROSITE" id="PS50113">
    <property type="entry name" value="PAC"/>
    <property type="match status" value="1"/>
</dbReference>
<proteinExistence type="predicted"/>
<reference evidence="3 4" key="1">
    <citation type="submission" date="2014-11" db="EMBL/GenBank/DDBJ databases">
        <title>Whole genome shotgun sequence of Sphingomonas parapaucimobilis NBRC 15100.</title>
        <authorList>
            <person name="Katano-Makiyama Y."/>
            <person name="Hosoyama A."/>
            <person name="Hashimoto M."/>
            <person name="Hosoyama Y."/>
            <person name="Noguchi M."/>
            <person name="Numata M."/>
            <person name="Tsuchikane K."/>
            <person name="Hirakata S."/>
            <person name="Uohara A."/>
            <person name="Shimodaira J."/>
            <person name="Ohji S."/>
            <person name="Ichikawa N."/>
            <person name="Kimura A."/>
            <person name="Yamazoe A."/>
            <person name="Fujita N."/>
        </authorList>
    </citation>
    <scope>NUCLEOTIDE SEQUENCE [LARGE SCALE GENOMIC DNA]</scope>
    <source>
        <strain evidence="3 4">NBRC 15100</strain>
    </source>
</reference>
<dbReference type="Proteomes" id="UP000032305">
    <property type="component" value="Unassembled WGS sequence"/>
</dbReference>
<evidence type="ECO:0008006" key="5">
    <source>
        <dbReference type="Google" id="ProtNLM"/>
    </source>
</evidence>
<evidence type="ECO:0000259" key="1">
    <source>
        <dbReference type="PROSITE" id="PS50113"/>
    </source>
</evidence>
<dbReference type="SUPFAM" id="SSF55785">
    <property type="entry name" value="PYP-like sensor domain (PAS domain)"/>
    <property type="match status" value="1"/>
</dbReference>
<dbReference type="InterPro" id="IPR029787">
    <property type="entry name" value="Nucleotide_cyclase"/>
</dbReference>
<feature type="domain" description="GGDEF" evidence="2">
    <location>
        <begin position="356"/>
        <end position="491"/>
    </location>
</feature>
<dbReference type="Pfam" id="PF00990">
    <property type="entry name" value="GGDEF"/>
    <property type="match status" value="1"/>
</dbReference>
<dbReference type="Gene3D" id="3.30.450.40">
    <property type="match status" value="1"/>
</dbReference>
<dbReference type="NCBIfam" id="TIGR00254">
    <property type="entry name" value="GGDEF"/>
    <property type="match status" value="1"/>
</dbReference>
<organism evidence="3 4">
    <name type="scientific">Sphingomonas parapaucimobilis NBRC 15100</name>
    <dbReference type="NCBI Taxonomy" id="1219049"/>
    <lineage>
        <taxon>Bacteria</taxon>
        <taxon>Pseudomonadati</taxon>
        <taxon>Pseudomonadota</taxon>
        <taxon>Alphaproteobacteria</taxon>
        <taxon>Sphingomonadales</taxon>
        <taxon>Sphingomonadaceae</taxon>
        <taxon>Sphingomonas</taxon>
    </lineage>
</organism>
<dbReference type="Gene3D" id="3.30.450.20">
    <property type="entry name" value="PAS domain"/>
    <property type="match status" value="1"/>
</dbReference>
<name>A0A0A1W6T7_9SPHN</name>
<evidence type="ECO:0000313" key="4">
    <source>
        <dbReference type="Proteomes" id="UP000032305"/>
    </source>
</evidence>
<protein>
    <recommendedName>
        <fullName evidence="5">Signaling protein</fullName>
    </recommendedName>
</protein>
<dbReference type="eggNOG" id="COG2203">
    <property type="taxonomic scope" value="Bacteria"/>
</dbReference>
<dbReference type="PROSITE" id="PS50887">
    <property type="entry name" value="GGDEF"/>
    <property type="match status" value="1"/>
</dbReference>
<dbReference type="InterPro" id="IPR000700">
    <property type="entry name" value="PAS-assoc_C"/>
</dbReference>
<keyword evidence="4" id="KW-1185">Reference proteome</keyword>
<dbReference type="PANTHER" id="PTHR43102">
    <property type="entry name" value="SLR1143 PROTEIN"/>
    <property type="match status" value="1"/>
</dbReference>
<evidence type="ECO:0000259" key="2">
    <source>
        <dbReference type="PROSITE" id="PS50887"/>
    </source>
</evidence>
<dbReference type="AlphaFoldDB" id="A0A0A1W6T7"/>
<dbReference type="InterPro" id="IPR003018">
    <property type="entry name" value="GAF"/>
</dbReference>
<dbReference type="SMART" id="SM00267">
    <property type="entry name" value="GGDEF"/>
    <property type="match status" value="1"/>
</dbReference>
<dbReference type="eggNOG" id="COG5001">
    <property type="taxonomic scope" value="Bacteria"/>
</dbReference>